<feature type="domain" description="ABC transmembrane type-1" evidence="8">
    <location>
        <begin position="94"/>
        <end position="285"/>
    </location>
</feature>
<sequence>MQNTGTVQEWSRMGTRGPWQSTGRDKLFRFIGISLRYAILIFFTLVCITPLFWVIASSLKTTGQIAANPLGFPTEIRWDNYIEAWTVGRFGKYFKNSVIISLPIVTFVILLASLAGYGLARLTFRGSNFVFVVFLLGLMVPFQSIMIPLFYILKDIRFLGTYWAMIVPSIALGMPFSIFFMRAYFSGLPQELGDAAEIDGCNEFSVYWRVMLPLAGPAVSALVVLQFMGAWNAFLLPLIYMQKEEIRPLVLGLMFFRSRYTQNYPLTMAGAAIVMVPIVIVYLVFQRRFVQGLTAGAVK</sequence>
<dbReference type="GO" id="GO:0055085">
    <property type="term" value="P:transmembrane transport"/>
    <property type="evidence" value="ECO:0007669"/>
    <property type="project" value="InterPro"/>
</dbReference>
<feature type="transmembrane region" description="Helical" evidence="7">
    <location>
        <begin position="98"/>
        <end position="117"/>
    </location>
</feature>
<keyword evidence="5 7" id="KW-1133">Transmembrane helix</keyword>
<evidence type="ECO:0000256" key="2">
    <source>
        <dbReference type="ARBA" id="ARBA00022448"/>
    </source>
</evidence>
<dbReference type="Pfam" id="PF00528">
    <property type="entry name" value="BPD_transp_1"/>
    <property type="match status" value="1"/>
</dbReference>
<name>A0A6B0YY16_9CHLR</name>
<comment type="subcellular location">
    <subcellularLocation>
        <location evidence="1 7">Cell membrane</location>
        <topology evidence="1 7">Multi-pass membrane protein</topology>
    </subcellularLocation>
</comment>
<dbReference type="PANTHER" id="PTHR43744">
    <property type="entry name" value="ABC TRANSPORTER PERMEASE PROTEIN MG189-RELATED-RELATED"/>
    <property type="match status" value="1"/>
</dbReference>
<evidence type="ECO:0000256" key="1">
    <source>
        <dbReference type="ARBA" id="ARBA00004651"/>
    </source>
</evidence>
<evidence type="ECO:0000256" key="7">
    <source>
        <dbReference type="RuleBase" id="RU363032"/>
    </source>
</evidence>
<feature type="transmembrane region" description="Helical" evidence="7">
    <location>
        <begin position="162"/>
        <end position="185"/>
    </location>
</feature>
<dbReference type="Gene3D" id="1.10.3720.10">
    <property type="entry name" value="MetI-like"/>
    <property type="match status" value="1"/>
</dbReference>
<keyword evidence="2 7" id="KW-0813">Transport</keyword>
<dbReference type="EMBL" id="VXRG01000159">
    <property type="protein sequence ID" value="MXY95553.1"/>
    <property type="molecule type" value="Genomic_DNA"/>
</dbReference>
<dbReference type="InterPro" id="IPR000515">
    <property type="entry name" value="MetI-like"/>
</dbReference>
<comment type="caution">
    <text evidence="9">The sequence shown here is derived from an EMBL/GenBank/DDBJ whole genome shotgun (WGS) entry which is preliminary data.</text>
</comment>
<dbReference type="AlphaFoldDB" id="A0A6B0YY16"/>
<organism evidence="9">
    <name type="scientific">Caldilineaceae bacterium SB0664_bin_27</name>
    <dbReference type="NCBI Taxonomy" id="2605260"/>
    <lineage>
        <taxon>Bacteria</taxon>
        <taxon>Bacillati</taxon>
        <taxon>Chloroflexota</taxon>
        <taxon>Caldilineae</taxon>
        <taxon>Caldilineales</taxon>
        <taxon>Caldilineaceae</taxon>
    </lineage>
</organism>
<dbReference type="GO" id="GO:0005886">
    <property type="term" value="C:plasma membrane"/>
    <property type="evidence" value="ECO:0007669"/>
    <property type="project" value="UniProtKB-SubCell"/>
</dbReference>
<evidence type="ECO:0000259" key="8">
    <source>
        <dbReference type="PROSITE" id="PS50928"/>
    </source>
</evidence>
<dbReference type="SUPFAM" id="SSF161098">
    <property type="entry name" value="MetI-like"/>
    <property type="match status" value="1"/>
</dbReference>
<gene>
    <name evidence="9" type="ORF">F4Y42_19120</name>
</gene>
<proteinExistence type="inferred from homology"/>
<dbReference type="CDD" id="cd06261">
    <property type="entry name" value="TM_PBP2"/>
    <property type="match status" value="1"/>
</dbReference>
<keyword evidence="6 7" id="KW-0472">Membrane</keyword>
<protein>
    <submittedName>
        <fullName evidence="9">Carbohydrate ABC transporter permease</fullName>
    </submittedName>
</protein>
<dbReference type="PANTHER" id="PTHR43744:SF12">
    <property type="entry name" value="ABC TRANSPORTER PERMEASE PROTEIN MG189-RELATED"/>
    <property type="match status" value="1"/>
</dbReference>
<evidence type="ECO:0000313" key="9">
    <source>
        <dbReference type="EMBL" id="MXY95553.1"/>
    </source>
</evidence>
<feature type="transmembrane region" description="Helical" evidence="7">
    <location>
        <begin position="35"/>
        <end position="56"/>
    </location>
</feature>
<evidence type="ECO:0000256" key="4">
    <source>
        <dbReference type="ARBA" id="ARBA00022692"/>
    </source>
</evidence>
<feature type="transmembrane region" description="Helical" evidence="7">
    <location>
        <begin position="264"/>
        <end position="285"/>
    </location>
</feature>
<comment type="similarity">
    <text evidence="7">Belongs to the binding-protein-dependent transport system permease family.</text>
</comment>
<reference evidence="9" key="1">
    <citation type="submission" date="2019-09" db="EMBL/GenBank/DDBJ databases">
        <title>Characterisation of the sponge microbiome using genome-centric metagenomics.</title>
        <authorList>
            <person name="Engelberts J.P."/>
            <person name="Robbins S.J."/>
            <person name="De Goeij J.M."/>
            <person name="Aranda M."/>
            <person name="Bell S.C."/>
            <person name="Webster N.S."/>
        </authorList>
    </citation>
    <scope>NUCLEOTIDE SEQUENCE</scope>
    <source>
        <strain evidence="9">SB0664_bin_27</strain>
    </source>
</reference>
<dbReference type="InterPro" id="IPR035906">
    <property type="entry name" value="MetI-like_sf"/>
</dbReference>
<keyword evidence="4 7" id="KW-0812">Transmembrane</keyword>
<evidence type="ECO:0000256" key="3">
    <source>
        <dbReference type="ARBA" id="ARBA00022475"/>
    </source>
</evidence>
<dbReference type="PROSITE" id="PS50928">
    <property type="entry name" value="ABC_TM1"/>
    <property type="match status" value="1"/>
</dbReference>
<evidence type="ECO:0000256" key="6">
    <source>
        <dbReference type="ARBA" id="ARBA00023136"/>
    </source>
</evidence>
<feature type="transmembrane region" description="Helical" evidence="7">
    <location>
        <begin position="129"/>
        <end position="153"/>
    </location>
</feature>
<feature type="transmembrane region" description="Helical" evidence="7">
    <location>
        <begin position="218"/>
        <end position="240"/>
    </location>
</feature>
<evidence type="ECO:0000256" key="5">
    <source>
        <dbReference type="ARBA" id="ARBA00022989"/>
    </source>
</evidence>
<accession>A0A6B0YY16</accession>
<keyword evidence="3" id="KW-1003">Cell membrane</keyword>